<evidence type="ECO:0000313" key="9">
    <source>
        <dbReference type="Proteomes" id="UP000254704"/>
    </source>
</evidence>
<evidence type="ECO:0000313" key="8">
    <source>
        <dbReference type="EMBL" id="SUC10287.1"/>
    </source>
</evidence>
<dbReference type="RefSeq" id="WP_115323021.1">
    <property type="nucleotide sequence ID" value="NZ_UGTV01000015.1"/>
</dbReference>
<dbReference type="HAMAP" id="MF_00915">
    <property type="entry name" value="FtsP"/>
    <property type="match status" value="1"/>
</dbReference>
<comment type="function">
    <text evidence="5">Cell division protein that is required for growth during stress conditions. May be involved in protecting or stabilizing the divisomal assembly under conditions of stress.</text>
</comment>
<evidence type="ECO:0000256" key="1">
    <source>
        <dbReference type="ARBA" id="ARBA00022618"/>
    </source>
</evidence>
<dbReference type="Pfam" id="PF07732">
    <property type="entry name" value="Cu-oxidase_3"/>
    <property type="match status" value="1"/>
</dbReference>
<evidence type="ECO:0000256" key="5">
    <source>
        <dbReference type="HAMAP-Rule" id="MF_00915"/>
    </source>
</evidence>
<comment type="subcellular location">
    <subcellularLocation>
        <location evidence="5">Periplasm</location>
    </subcellularLocation>
    <text evidence="5">Localizes to the division septum.</text>
</comment>
<gene>
    <name evidence="8" type="primary">sufI</name>
    <name evidence="5" type="synonym">ftsP</name>
    <name evidence="8" type="ORF">NCTC11621_01338</name>
</gene>
<name>A0A379EV75_9PAST</name>
<dbReference type="InterPro" id="IPR011707">
    <property type="entry name" value="Cu-oxidase-like_N"/>
</dbReference>
<dbReference type="GO" id="GO:0043093">
    <property type="term" value="P:FtsZ-dependent cytokinesis"/>
    <property type="evidence" value="ECO:0007669"/>
    <property type="project" value="UniProtKB-UniRule"/>
</dbReference>
<dbReference type="PANTHER" id="PTHR48267:SF1">
    <property type="entry name" value="BILIRUBIN OXIDASE"/>
    <property type="match status" value="1"/>
</dbReference>
<accession>A0A379EV75</accession>
<proteinExistence type="inferred from homology"/>
<evidence type="ECO:0000256" key="6">
    <source>
        <dbReference type="SAM" id="SignalP"/>
    </source>
</evidence>
<feature type="domain" description="Plastocyanin-like" evidence="7">
    <location>
        <begin position="54"/>
        <end position="167"/>
    </location>
</feature>
<keyword evidence="2 6" id="KW-0732">Signal</keyword>
<evidence type="ECO:0000256" key="4">
    <source>
        <dbReference type="ARBA" id="ARBA00023306"/>
    </source>
</evidence>
<dbReference type="InterPro" id="IPR045087">
    <property type="entry name" value="Cu-oxidase_fam"/>
</dbReference>
<protein>
    <recommendedName>
        <fullName evidence="5">Cell division protein FtsP</fullName>
    </recommendedName>
</protein>
<keyword evidence="1 5" id="KW-0132">Cell division</keyword>
<dbReference type="CDD" id="cd13867">
    <property type="entry name" value="CuRO_2_CueO_FtsP"/>
    <property type="match status" value="1"/>
</dbReference>
<comment type="similarity">
    <text evidence="5">Belongs to the FtsP family.</text>
</comment>
<keyword evidence="3 5" id="KW-0574">Periplasm</keyword>
<dbReference type="InterPro" id="IPR006311">
    <property type="entry name" value="TAT_signal"/>
</dbReference>
<evidence type="ECO:0000259" key="7">
    <source>
        <dbReference type="Pfam" id="PF07732"/>
    </source>
</evidence>
<dbReference type="EMBL" id="UGTV01000015">
    <property type="protein sequence ID" value="SUC10287.1"/>
    <property type="molecule type" value="Genomic_DNA"/>
</dbReference>
<evidence type="ECO:0000256" key="3">
    <source>
        <dbReference type="ARBA" id="ARBA00022764"/>
    </source>
</evidence>
<dbReference type="AlphaFoldDB" id="A0A379EV75"/>
<dbReference type="SUPFAM" id="SSF49503">
    <property type="entry name" value="Cupredoxins"/>
    <property type="match status" value="3"/>
</dbReference>
<dbReference type="InterPro" id="IPR008972">
    <property type="entry name" value="Cupredoxin"/>
</dbReference>
<keyword evidence="4 5" id="KW-0131">Cell cycle</keyword>
<dbReference type="PROSITE" id="PS51318">
    <property type="entry name" value="TAT"/>
    <property type="match status" value="1"/>
</dbReference>
<dbReference type="GO" id="GO:0005507">
    <property type="term" value="F:copper ion binding"/>
    <property type="evidence" value="ECO:0007669"/>
    <property type="project" value="InterPro"/>
</dbReference>
<feature type="signal peptide" evidence="6">
    <location>
        <begin position="1"/>
        <end position="28"/>
    </location>
</feature>
<sequence length="468" mass="52789">MPALSRRQFFKKSFIATALSTLPLSLWAATRQPLFIPPLMETRRGRPIFLTMQAVDHALESGKNVEVWGFNGQYLGPTVKIRQGDFAKVNYRNNLSQAVALNIQGIQASGELLGGVGRVLQPKETWSPIIPVTQSAATCWYHSVTLANSAYQTYRGLVGMWIIEDNKSRQSPLPQKYGVNDIPLILQDMRLNSNGLQLFQQNDHSFLGNRLFVNGQEAPYLTVPRGWVRLRLVNASLSRSYELRCDDERDLHLIAQDQGFLPQAKQLKSILLAPSERIEILIDLNEGDNVSLIAGEKRHFMHKFTALFASDDELIENTVLELRPEGLASVFSQQTVTQFNTDAVTHLSAQIVQERHFHFDVTTGTINDKYFDPRRVTTAKLGSTERWILTATQPMGFRIQGAKFVLEKLDDKPLELNEIAWKDSIWIAGKVQLLVKFDNVSSNNHPFIFGSSNLMLADKGCIRLLVVQ</sequence>
<dbReference type="GO" id="GO:0030288">
    <property type="term" value="C:outer membrane-bounded periplasmic space"/>
    <property type="evidence" value="ECO:0007669"/>
    <property type="project" value="UniProtKB-UniRule"/>
</dbReference>
<feature type="chain" id="PRO_5016955036" description="Cell division protein FtsP" evidence="6">
    <location>
        <begin position="29"/>
        <end position="468"/>
    </location>
</feature>
<evidence type="ECO:0000256" key="2">
    <source>
        <dbReference type="ARBA" id="ARBA00022729"/>
    </source>
</evidence>
<dbReference type="InterPro" id="IPR026589">
    <property type="entry name" value="FtsP"/>
</dbReference>
<organism evidence="8 9">
    <name type="scientific">Pasteurella canis</name>
    <dbReference type="NCBI Taxonomy" id="753"/>
    <lineage>
        <taxon>Bacteria</taxon>
        <taxon>Pseudomonadati</taxon>
        <taxon>Pseudomonadota</taxon>
        <taxon>Gammaproteobacteria</taxon>
        <taxon>Pasteurellales</taxon>
        <taxon>Pasteurellaceae</taxon>
        <taxon>Pasteurella</taxon>
    </lineage>
</organism>
<dbReference type="Proteomes" id="UP000254704">
    <property type="component" value="Unassembled WGS sequence"/>
</dbReference>
<dbReference type="PANTHER" id="PTHR48267">
    <property type="entry name" value="CUPREDOXIN SUPERFAMILY PROTEIN"/>
    <property type="match status" value="1"/>
</dbReference>
<dbReference type="GO" id="GO:0032153">
    <property type="term" value="C:cell division site"/>
    <property type="evidence" value="ECO:0007669"/>
    <property type="project" value="UniProtKB-UniRule"/>
</dbReference>
<reference evidence="8 9" key="1">
    <citation type="submission" date="2018-06" db="EMBL/GenBank/DDBJ databases">
        <authorList>
            <consortium name="Pathogen Informatics"/>
            <person name="Doyle S."/>
        </authorList>
    </citation>
    <scope>NUCLEOTIDE SEQUENCE [LARGE SCALE GENOMIC DNA]</scope>
    <source>
        <strain evidence="8 9">NCTC11621</strain>
    </source>
</reference>
<dbReference type="Gene3D" id="2.60.40.420">
    <property type="entry name" value="Cupredoxins - blue copper proteins"/>
    <property type="match status" value="3"/>
</dbReference>